<sequence length="84" mass="9800">MGLATAELRRSSKFHLKTRVRRQNKTPQPTPGHSRDYSQVADDDLVVLTDDSTDTEREKTAEKACWREEAEKKEREREAERKAK</sequence>
<evidence type="ECO:0000256" key="1">
    <source>
        <dbReference type="SAM" id="MobiDB-lite"/>
    </source>
</evidence>
<dbReference type="EMBL" id="KN831997">
    <property type="protein sequence ID" value="KIO00231.1"/>
    <property type="molecule type" value="Genomic_DNA"/>
</dbReference>
<gene>
    <name evidence="2" type="ORF">M404DRAFT_29632</name>
</gene>
<reference evidence="2 3" key="1">
    <citation type="submission" date="2014-04" db="EMBL/GenBank/DDBJ databases">
        <authorList>
            <consortium name="DOE Joint Genome Institute"/>
            <person name="Kuo A."/>
            <person name="Kohler A."/>
            <person name="Costa M.D."/>
            <person name="Nagy L.G."/>
            <person name="Floudas D."/>
            <person name="Copeland A."/>
            <person name="Barry K.W."/>
            <person name="Cichocki N."/>
            <person name="Veneault-Fourrey C."/>
            <person name="LaButti K."/>
            <person name="Lindquist E.A."/>
            <person name="Lipzen A."/>
            <person name="Lundell T."/>
            <person name="Morin E."/>
            <person name="Murat C."/>
            <person name="Sun H."/>
            <person name="Tunlid A."/>
            <person name="Henrissat B."/>
            <person name="Grigoriev I.V."/>
            <person name="Hibbett D.S."/>
            <person name="Martin F."/>
            <person name="Nordberg H.P."/>
            <person name="Cantor M.N."/>
            <person name="Hua S.X."/>
        </authorList>
    </citation>
    <scope>NUCLEOTIDE SEQUENCE [LARGE SCALE GENOMIC DNA]</scope>
    <source>
        <strain evidence="2 3">Marx 270</strain>
    </source>
</reference>
<accession>A0A0C3NY25</accession>
<dbReference type="AlphaFoldDB" id="A0A0C3NY25"/>
<feature type="compositionally biased region" description="Basic and acidic residues" evidence="1">
    <location>
        <begin position="54"/>
        <end position="84"/>
    </location>
</feature>
<dbReference type="InParanoid" id="A0A0C3NY25"/>
<feature type="compositionally biased region" description="Basic residues" evidence="1">
    <location>
        <begin position="11"/>
        <end position="24"/>
    </location>
</feature>
<evidence type="ECO:0000313" key="2">
    <source>
        <dbReference type="EMBL" id="KIO00231.1"/>
    </source>
</evidence>
<reference evidence="3" key="2">
    <citation type="submission" date="2015-01" db="EMBL/GenBank/DDBJ databases">
        <title>Evolutionary Origins and Diversification of the Mycorrhizal Mutualists.</title>
        <authorList>
            <consortium name="DOE Joint Genome Institute"/>
            <consortium name="Mycorrhizal Genomics Consortium"/>
            <person name="Kohler A."/>
            <person name="Kuo A."/>
            <person name="Nagy L.G."/>
            <person name="Floudas D."/>
            <person name="Copeland A."/>
            <person name="Barry K.W."/>
            <person name="Cichocki N."/>
            <person name="Veneault-Fourrey C."/>
            <person name="LaButti K."/>
            <person name="Lindquist E.A."/>
            <person name="Lipzen A."/>
            <person name="Lundell T."/>
            <person name="Morin E."/>
            <person name="Murat C."/>
            <person name="Riley R."/>
            <person name="Ohm R."/>
            <person name="Sun H."/>
            <person name="Tunlid A."/>
            <person name="Henrissat B."/>
            <person name="Grigoriev I.V."/>
            <person name="Hibbett D.S."/>
            <person name="Martin F."/>
        </authorList>
    </citation>
    <scope>NUCLEOTIDE SEQUENCE [LARGE SCALE GENOMIC DNA]</scope>
    <source>
        <strain evidence="3">Marx 270</strain>
    </source>
</reference>
<evidence type="ECO:0000313" key="3">
    <source>
        <dbReference type="Proteomes" id="UP000054217"/>
    </source>
</evidence>
<protein>
    <submittedName>
        <fullName evidence="2">Uncharacterized protein</fullName>
    </submittedName>
</protein>
<feature type="region of interest" description="Disordered" evidence="1">
    <location>
        <begin position="1"/>
        <end position="84"/>
    </location>
</feature>
<name>A0A0C3NY25_PISTI</name>
<keyword evidence="3" id="KW-1185">Reference proteome</keyword>
<proteinExistence type="predicted"/>
<dbReference type="HOGENOM" id="CLU_2559200_0_0_1"/>
<dbReference type="Proteomes" id="UP000054217">
    <property type="component" value="Unassembled WGS sequence"/>
</dbReference>
<organism evidence="2 3">
    <name type="scientific">Pisolithus tinctorius Marx 270</name>
    <dbReference type="NCBI Taxonomy" id="870435"/>
    <lineage>
        <taxon>Eukaryota</taxon>
        <taxon>Fungi</taxon>
        <taxon>Dikarya</taxon>
        <taxon>Basidiomycota</taxon>
        <taxon>Agaricomycotina</taxon>
        <taxon>Agaricomycetes</taxon>
        <taxon>Agaricomycetidae</taxon>
        <taxon>Boletales</taxon>
        <taxon>Sclerodermatineae</taxon>
        <taxon>Pisolithaceae</taxon>
        <taxon>Pisolithus</taxon>
    </lineage>
</organism>